<evidence type="ECO:0000313" key="2">
    <source>
        <dbReference type="Proteomes" id="UP000314294"/>
    </source>
</evidence>
<protein>
    <submittedName>
        <fullName evidence="1">Uncharacterized protein</fullName>
    </submittedName>
</protein>
<keyword evidence="2" id="KW-1185">Reference proteome</keyword>
<dbReference type="AlphaFoldDB" id="A0A4Z2F4J4"/>
<evidence type="ECO:0000313" key="1">
    <source>
        <dbReference type="EMBL" id="TNN35820.1"/>
    </source>
</evidence>
<comment type="caution">
    <text evidence="1">The sequence shown here is derived from an EMBL/GenBank/DDBJ whole genome shotgun (WGS) entry which is preliminary data.</text>
</comment>
<proteinExistence type="predicted"/>
<sequence>MLPFIPLERMAKSVESAFRVWTKPPWGQLHNTSRVAERNKTENIKAALNVHRVPTIYFTLMKHESCLTTALEGSVELMKLVLLSHGGTVPLRSFPHRAARYSQSGSWKHPSADMSPL</sequence>
<dbReference type="Proteomes" id="UP000314294">
    <property type="component" value="Unassembled WGS sequence"/>
</dbReference>
<dbReference type="EMBL" id="SRLO01001703">
    <property type="protein sequence ID" value="TNN35820.1"/>
    <property type="molecule type" value="Genomic_DNA"/>
</dbReference>
<organism evidence="1 2">
    <name type="scientific">Liparis tanakae</name>
    <name type="common">Tanaka's snailfish</name>
    <dbReference type="NCBI Taxonomy" id="230148"/>
    <lineage>
        <taxon>Eukaryota</taxon>
        <taxon>Metazoa</taxon>
        <taxon>Chordata</taxon>
        <taxon>Craniata</taxon>
        <taxon>Vertebrata</taxon>
        <taxon>Euteleostomi</taxon>
        <taxon>Actinopterygii</taxon>
        <taxon>Neopterygii</taxon>
        <taxon>Teleostei</taxon>
        <taxon>Neoteleostei</taxon>
        <taxon>Acanthomorphata</taxon>
        <taxon>Eupercaria</taxon>
        <taxon>Perciformes</taxon>
        <taxon>Cottioidei</taxon>
        <taxon>Cottales</taxon>
        <taxon>Liparidae</taxon>
        <taxon>Liparis</taxon>
    </lineage>
</organism>
<reference evidence="1 2" key="1">
    <citation type="submission" date="2019-03" db="EMBL/GenBank/DDBJ databases">
        <title>First draft genome of Liparis tanakae, snailfish: a comprehensive survey of snailfish specific genes.</title>
        <authorList>
            <person name="Kim W."/>
            <person name="Song I."/>
            <person name="Jeong J.-H."/>
            <person name="Kim D."/>
            <person name="Kim S."/>
            <person name="Ryu S."/>
            <person name="Song J.Y."/>
            <person name="Lee S.K."/>
        </authorList>
    </citation>
    <scope>NUCLEOTIDE SEQUENCE [LARGE SCALE GENOMIC DNA]</scope>
    <source>
        <tissue evidence="1">Muscle</tissue>
    </source>
</reference>
<name>A0A4Z2F4J4_9TELE</name>
<gene>
    <name evidence="1" type="ORF">EYF80_054017</name>
</gene>
<accession>A0A4Z2F4J4</accession>